<dbReference type="Pfam" id="PF13581">
    <property type="entry name" value="HATPase_c_2"/>
    <property type="match status" value="1"/>
</dbReference>
<dbReference type="Gene3D" id="3.30.565.10">
    <property type="entry name" value="Histidine kinase-like ATPase, C-terminal domain"/>
    <property type="match status" value="1"/>
</dbReference>
<feature type="domain" description="Histidine kinase/HSP90-like ATPase" evidence="1">
    <location>
        <begin position="434"/>
        <end position="548"/>
    </location>
</feature>
<gene>
    <name evidence="2" type="ORF">K8I29_03595</name>
</gene>
<evidence type="ECO:0000259" key="1">
    <source>
        <dbReference type="Pfam" id="PF13581"/>
    </source>
</evidence>
<reference evidence="2" key="1">
    <citation type="journal article" date="2021" name="bioRxiv">
        <title>Unraveling nitrogen, sulfur and carbon metabolic pathways and microbial community transcriptional responses to substrate deprivation and toxicity stresses in a bioreactor mimicking anoxic brackish coastal sediment conditions.</title>
        <authorList>
            <person name="Martins P.D."/>
            <person name="Echeveste M.J."/>
            <person name="Arshad A."/>
            <person name="Kurth J."/>
            <person name="Ouboter H."/>
            <person name="Jetten M.S.M."/>
            <person name="Welte C.U."/>
        </authorList>
    </citation>
    <scope>NUCLEOTIDE SEQUENCE</scope>
    <source>
        <strain evidence="2">MAG_39</strain>
    </source>
</reference>
<dbReference type="AlphaFoldDB" id="A0A953M143"/>
<dbReference type="PANTHER" id="PTHR34301">
    <property type="entry name" value="DNA-BINDING PROTEIN-RELATED"/>
    <property type="match status" value="1"/>
</dbReference>
<proteinExistence type="predicted"/>
<keyword evidence="2" id="KW-0067">ATP-binding</keyword>
<sequence length="557" mass="61884">MPFRALPSGDFVSRENECGTLVHLAESGGAPPGSTLLLGGSRGIGKTELLKQVHRTFFWEDRNVVPFYYSFRTANLKITHFARDYFSRFIRQFLAYIRRDPSLAEGMGVSFNRLFPLISSLKLGWVINCIDDFEEILRGSDIHAQILAALSAPVTVAAKTGKTVLVMLDDFPLTARLYEEVPGDAPGLASLFGEVLSAPQCPHIITGSPQTLLESLFGDPSLRSRVVRMTLGPLSDDASFSLISSLCAAQEIRVHKETLFPLLRCLEGSPLYLRNMARALGKAQKKELLEKDLWECYGREIAEGETAFYWTSILAEFLPEVGQRKISLELLVHSLRQDGELLDAASFSRVLGIPERMLNGVLEGIRSSGVVHPGLGFRVVKDNVFRDFISLLHRREVEGREAVREFIGAKYGTQSTSSSFEMTIPIDADAELVAARAMEQIGRNMHLKPEEIRHLQVALIESCVNAMEHSGSQEKKIFLTFTISSGRAVVTIESPGKFFDPAAAEAQSIEEKLNSGHKREGSVKLLRSIMDEVKVERVGDRTRVTLIKKVKQAKVYD</sequence>
<dbReference type="InterPro" id="IPR003594">
    <property type="entry name" value="HATPase_dom"/>
</dbReference>
<dbReference type="SUPFAM" id="SSF52540">
    <property type="entry name" value="P-loop containing nucleoside triphosphate hydrolases"/>
    <property type="match status" value="1"/>
</dbReference>
<protein>
    <submittedName>
        <fullName evidence="2">ATP-binding protein</fullName>
    </submittedName>
</protein>
<evidence type="ECO:0000313" key="3">
    <source>
        <dbReference type="Proteomes" id="UP000705867"/>
    </source>
</evidence>
<dbReference type="Gene3D" id="3.40.50.300">
    <property type="entry name" value="P-loop containing nucleotide triphosphate hydrolases"/>
    <property type="match status" value="1"/>
</dbReference>
<dbReference type="InterPro" id="IPR036890">
    <property type="entry name" value="HATPase_C_sf"/>
</dbReference>
<dbReference type="GO" id="GO:0005524">
    <property type="term" value="F:ATP binding"/>
    <property type="evidence" value="ECO:0007669"/>
    <property type="project" value="UniProtKB-KW"/>
</dbReference>
<dbReference type="EMBL" id="JAIOIV010000028">
    <property type="protein sequence ID" value="MBZ0155282.1"/>
    <property type="molecule type" value="Genomic_DNA"/>
</dbReference>
<accession>A0A953M143</accession>
<evidence type="ECO:0000313" key="2">
    <source>
        <dbReference type="EMBL" id="MBZ0155282.1"/>
    </source>
</evidence>
<dbReference type="CDD" id="cd16936">
    <property type="entry name" value="HATPase_RsbW-like"/>
    <property type="match status" value="1"/>
</dbReference>
<keyword evidence="2" id="KW-0547">Nucleotide-binding</keyword>
<reference evidence="2" key="2">
    <citation type="submission" date="2021-08" db="EMBL/GenBank/DDBJ databases">
        <authorList>
            <person name="Dalcin Martins P."/>
        </authorList>
    </citation>
    <scope>NUCLEOTIDE SEQUENCE</scope>
    <source>
        <strain evidence="2">MAG_39</strain>
    </source>
</reference>
<organism evidence="2 3">
    <name type="scientific">Candidatus Nitrobium versatile</name>
    <dbReference type="NCBI Taxonomy" id="2884831"/>
    <lineage>
        <taxon>Bacteria</taxon>
        <taxon>Pseudomonadati</taxon>
        <taxon>Nitrospirota</taxon>
        <taxon>Nitrospiria</taxon>
        <taxon>Nitrospirales</taxon>
        <taxon>Nitrospiraceae</taxon>
        <taxon>Candidatus Nitrobium</taxon>
    </lineage>
</organism>
<dbReference type="InterPro" id="IPR027417">
    <property type="entry name" value="P-loop_NTPase"/>
</dbReference>
<dbReference type="Proteomes" id="UP000705867">
    <property type="component" value="Unassembled WGS sequence"/>
</dbReference>
<comment type="caution">
    <text evidence="2">The sequence shown here is derived from an EMBL/GenBank/DDBJ whole genome shotgun (WGS) entry which is preliminary data.</text>
</comment>
<dbReference type="PANTHER" id="PTHR34301:SF8">
    <property type="entry name" value="ATPASE DOMAIN-CONTAINING PROTEIN"/>
    <property type="match status" value="1"/>
</dbReference>
<name>A0A953M143_9BACT</name>